<evidence type="ECO:0000313" key="1">
    <source>
        <dbReference type="EMBL" id="JAE19587.1"/>
    </source>
</evidence>
<reference evidence="1" key="2">
    <citation type="journal article" date="2015" name="Data Brief">
        <title>Shoot transcriptome of the giant reed, Arundo donax.</title>
        <authorList>
            <person name="Barrero R.A."/>
            <person name="Guerrero F.D."/>
            <person name="Moolhuijzen P."/>
            <person name="Goolsby J.A."/>
            <person name="Tidwell J."/>
            <person name="Bellgard S.E."/>
            <person name="Bellgard M.I."/>
        </authorList>
    </citation>
    <scope>NUCLEOTIDE SEQUENCE</scope>
    <source>
        <tissue evidence="1">Shoot tissue taken approximately 20 cm above the soil surface</tissue>
    </source>
</reference>
<proteinExistence type="predicted"/>
<dbReference type="EMBL" id="GBRH01178309">
    <property type="protein sequence ID" value="JAE19587.1"/>
    <property type="molecule type" value="Transcribed_RNA"/>
</dbReference>
<reference evidence="1" key="1">
    <citation type="submission" date="2014-09" db="EMBL/GenBank/DDBJ databases">
        <authorList>
            <person name="Magalhaes I.L.F."/>
            <person name="Oliveira U."/>
            <person name="Santos F.R."/>
            <person name="Vidigal T.H.D.A."/>
            <person name="Brescovit A.D."/>
            <person name="Santos A.J."/>
        </authorList>
    </citation>
    <scope>NUCLEOTIDE SEQUENCE</scope>
    <source>
        <tissue evidence="1">Shoot tissue taken approximately 20 cm above the soil surface</tissue>
    </source>
</reference>
<accession>A0A0A9G508</accession>
<dbReference type="AlphaFoldDB" id="A0A0A9G508"/>
<sequence>MFDPEGMLCQLLQPILMSLSVLSAELVLTIVTPMKNSVSLLIRLSQIHQLGISSFMHGRHCLVVSVLQRIERFLH</sequence>
<organism evidence="1">
    <name type="scientific">Arundo donax</name>
    <name type="common">Giant reed</name>
    <name type="synonym">Donax arundinaceus</name>
    <dbReference type="NCBI Taxonomy" id="35708"/>
    <lineage>
        <taxon>Eukaryota</taxon>
        <taxon>Viridiplantae</taxon>
        <taxon>Streptophyta</taxon>
        <taxon>Embryophyta</taxon>
        <taxon>Tracheophyta</taxon>
        <taxon>Spermatophyta</taxon>
        <taxon>Magnoliopsida</taxon>
        <taxon>Liliopsida</taxon>
        <taxon>Poales</taxon>
        <taxon>Poaceae</taxon>
        <taxon>PACMAD clade</taxon>
        <taxon>Arundinoideae</taxon>
        <taxon>Arundineae</taxon>
        <taxon>Arundo</taxon>
    </lineage>
</organism>
<name>A0A0A9G508_ARUDO</name>
<protein>
    <submittedName>
        <fullName evidence="1">Gpm573</fullName>
    </submittedName>
</protein>